<accession>A0A0A9HMK6</accession>
<reference evidence="1" key="2">
    <citation type="journal article" date="2015" name="Data Brief">
        <title>Shoot transcriptome of the giant reed, Arundo donax.</title>
        <authorList>
            <person name="Barrero R.A."/>
            <person name="Guerrero F.D."/>
            <person name="Moolhuijzen P."/>
            <person name="Goolsby J.A."/>
            <person name="Tidwell J."/>
            <person name="Bellgard S.E."/>
            <person name="Bellgard M.I."/>
        </authorList>
    </citation>
    <scope>NUCLEOTIDE SEQUENCE</scope>
    <source>
        <tissue evidence="1">Shoot tissue taken approximately 20 cm above the soil surface</tissue>
    </source>
</reference>
<reference evidence="1" key="1">
    <citation type="submission" date="2014-09" db="EMBL/GenBank/DDBJ databases">
        <authorList>
            <person name="Magalhaes I.L.F."/>
            <person name="Oliveira U."/>
            <person name="Santos F.R."/>
            <person name="Vidigal T.H.D.A."/>
            <person name="Brescovit A.D."/>
            <person name="Santos A.J."/>
        </authorList>
    </citation>
    <scope>NUCLEOTIDE SEQUENCE</scope>
    <source>
        <tissue evidence="1">Shoot tissue taken approximately 20 cm above the soil surface</tissue>
    </source>
</reference>
<organism evidence="1">
    <name type="scientific">Arundo donax</name>
    <name type="common">Giant reed</name>
    <name type="synonym">Donax arundinaceus</name>
    <dbReference type="NCBI Taxonomy" id="35708"/>
    <lineage>
        <taxon>Eukaryota</taxon>
        <taxon>Viridiplantae</taxon>
        <taxon>Streptophyta</taxon>
        <taxon>Embryophyta</taxon>
        <taxon>Tracheophyta</taxon>
        <taxon>Spermatophyta</taxon>
        <taxon>Magnoliopsida</taxon>
        <taxon>Liliopsida</taxon>
        <taxon>Poales</taxon>
        <taxon>Poaceae</taxon>
        <taxon>PACMAD clade</taxon>
        <taxon>Arundinoideae</taxon>
        <taxon>Arundineae</taxon>
        <taxon>Arundo</taxon>
    </lineage>
</organism>
<protein>
    <submittedName>
        <fullName evidence="1">Uncharacterized protein</fullName>
    </submittedName>
</protein>
<name>A0A0A9HMK6_ARUDO</name>
<proteinExistence type="predicted"/>
<evidence type="ECO:0000313" key="1">
    <source>
        <dbReference type="EMBL" id="JAE36086.1"/>
    </source>
</evidence>
<sequence>MPGFSLWGSEVYSFKEVSIFLFSTLLKNSTQLFLNTSVLLRPCLAQP</sequence>
<dbReference type="EMBL" id="GBRH01161810">
    <property type="protein sequence ID" value="JAE36086.1"/>
    <property type="molecule type" value="Transcribed_RNA"/>
</dbReference>
<dbReference type="AlphaFoldDB" id="A0A0A9HMK6"/>